<evidence type="ECO:0000256" key="7">
    <source>
        <dbReference type="ARBA" id="ARBA00022840"/>
    </source>
</evidence>
<comment type="catalytic activity">
    <reaction evidence="1">
        <text>ATP + protein L-histidine = ADP + protein N-phospho-L-histidine.</text>
        <dbReference type="EC" id="2.7.13.3"/>
    </reaction>
</comment>
<evidence type="ECO:0000256" key="6">
    <source>
        <dbReference type="ARBA" id="ARBA00022777"/>
    </source>
</evidence>
<sequence length="436" mass="47743">MKEMIAAVRTTRRWPNAAMSLVIFALMIAVVYLVYQTLSSERDEREQSRLTASVLAELQQVEVAALNAETGQRGYLITLDRRYLASYEEGSEQIEPTLRRLRALLKGQTTVRQEELLDQIDALARAKFAEMERSVLLVQDGRLLDARRAVLSDEGQEAMERLRRAIEEMRLIERDILAAQAAETARLEARILPLLGGLIVLILIAILLGARLVSRAARAEAEAAQAAAVVEARDRADLLARELNHRVKNLFAVVLAIVQMSARDKPEAKPVTDSISERIRALLTAHEVSQGALETQVASLEALVDTSLAPYRSSSQTATIGGPEVLVPAKRITPLGLVFHELTTNAVKYGAWANGGTIDVSWERKDDRVVLVWKESGVPLDGEPERQGFGSLLMNSAARQFGGSVTRDFTPDGLVVTIDLPADEGPASLATDNANP</sequence>
<evidence type="ECO:0000259" key="10">
    <source>
        <dbReference type="SMART" id="SM00911"/>
    </source>
</evidence>
<proteinExistence type="predicted"/>
<evidence type="ECO:0000256" key="9">
    <source>
        <dbReference type="SAM" id="Phobius"/>
    </source>
</evidence>
<reference evidence="11 12" key="1">
    <citation type="submission" date="2019-12" db="EMBL/GenBank/DDBJ databases">
        <title>Genomic-based taxomic classification of the family Erythrobacteraceae.</title>
        <authorList>
            <person name="Xu L."/>
        </authorList>
    </citation>
    <scope>NUCLEOTIDE SEQUENCE [LARGE SCALE GENOMIC DNA]</scope>
    <source>
        <strain evidence="11 12">DSM 16225</strain>
    </source>
</reference>
<dbReference type="AlphaFoldDB" id="A0A844Y290"/>
<keyword evidence="3" id="KW-0597">Phosphoprotein</keyword>
<dbReference type="OrthoDB" id="136506at2"/>
<keyword evidence="12" id="KW-1185">Reference proteome</keyword>
<evidence type="ECO:0000313" key="12">
    <source>
        <dbReference type="Proteomes" id="UP000444185"/>
    </source>
</evidence>
<evidence type="ECO:0000256" key="1">
    <source>
        <dbReference type="ARBA" id="ARBA00000085"/>
    </source>
</evidence>
<evidence type="ECO:0000256" key="5">
    <source>
        <dbReference type="ARBA" id="ARBA00022741"/>
    </source>
</evidence>
<dbReference type="InterPro" id="IPR007891">
    <property type="entry name" value="CHASE3"/>
</dbReference>
<name>A0A844Y290_9SPHN</name>
<keyword evidence="9" id="KW-0472">Membrane</keyword>
<keyword evidence="9" id="KW-0812">Transmembrane</keyword>
<evidence type="ECO:0000256" key="4">
    <source>
        <dbReference type="ARBA" id="ARBA00022679"/>
    </source>
</evidence>
<keyword evidence="8" id="KW-0175">Coiled coil</keyword>
<keyword evidence="9" id="KW-1133">Transmembrane helix</keyword>
<gene>
    <name evidence="11" type="ORF">GRI42_12545</name>
</gene>
<accession>A0A844Y290</accession>
<dbReference type="EMBL" id="WTYF01000004">
    <property type="protein sequence ID" value="MXO52134.1"/>
    <property type="molecule type" value="Genomic_DNA"/>
</dbReference>
<dbReference type="GO" id="GO:0005524">
    <property type="term" value="F:ATP binding"/>
    <property type="evidence" value="ECO:0007669"/>
    <property type="project" value="UniProtKB-KW"/>
</dbReference>
<keyword evidence="4" id="KW-0808">Transferase</keyword>
<dbReference type="InterPro" id="IPR036890">
    <property type="entry name" value="HATPase_C_sf"/>
</dbReference>
<keyword evidence="5" id="KW-0547">Nucleotide-binding</keyword>
<dbReference type="GO" id="GO:0004673">
    <property type="term" value="F:protein histidine kinase activity"/>
    <property type="evidence" value="ECO:0007669"/>
    <property type="project" value="UniProtKB-EC"/>
</dbReference>
<keyword evidence="7" id="KW-0067">ATP-binding</keyword>
<feature type="domain" description="Signal transduction histidine kinase HWE region" evidence="10">
    <location>
        <begin position="242"/>
        <end position="324"/>
    </location>
</feature>
<protein>
    <recommendedName>
        <fullName evidence="2">histidine kinase</fullName>
        <ecNumber evidence="2">2.7.13.3</ecNumber>
    </recommendedName>
</protein>
<dbReference type="InterPro" id="IPR011102">
    <property type="entry name" value="Sig_transdc_His_kinase_HWE"/>
</dbReference>
<feature type="coiled-coil region" evidence="8">
    <location>
        <begin position="155"/>
        <end position="182"/>
    </location>
</feature>
<organism evidence="11 12">
    <name type="scientific">Qipengyuania gaetbuli</name>
    <dbReference type="NCBI Taxonomy" id="266952"/>
    <lineage>
        <taxon>Bacteria</taxon>
        <taxon>Pseudomonadati</taxon>
        <taxon>Pseudomonadota</taxon>
        <taxon>Alphaproteobacteria</taxon>
        <taxon>Sphingomonadales</taxon>
        <taxon>Erythrobacteraceae</taxon>
        <taxon>Qipengyuania</taxon>
    </lineage>
</organism>
<dbReference type="EC" id="2.7.13.3" evidence="2"/>
<keyword evidence="6 11" id="KW-0418">Kinase</keyword>
<dbReference type="SMART" id="SM00911">
    <property type="entry name" value="HWE_HK"/>
    <property type="match status" value="1"/>
</dbReference>
<dbReference type="Pfam" id="PF05227">
    <property type="entry name" value="CHASE3"/>
    <property type="match status" value="1"/>
</dbReference>
<feature type="transmembrane region" description="Helical" evidence="9">
    <location>
        <begin position="191"/>
        <end position="210"/>
    </location>
</feature>
<dbReference type="Proteomes" id="UP000444185">
    <property type="component" value="Unassembled WGS sequence"/>
</dbReference>
<evidence type="ECO:0000256" key="2">
    <source>
        <dbReference type="ARBA" id="ARBA00012438"/>
    </source>
</evidence>
<dbReference type="CDD" id="cd19410">
    <property type="entry name" value="HK9-like_sensor"/>
    <property type="match status" value="1"/>
</dbReference>
<feature type="transmembrane region" description="Helical" evidence="9">
    <location>
        <begin position="17"/>
        <end position="35"/>
    </location>
</feature>
<dbReference type="PANTHER" id="PTHR41523">
    <property type="entry name" value="TWO-COMPONENT SYSTEM SENSOR PROTEIN"/>
    <property type="match status" value="1"/>
</dbReference>
<dbReference type="Pfam" id="PF07536">
    <property type="entry name" value="HWE_HK"/>
    <property type="match status" value="1"/>
</dbReference>
<dbReference type="SUPFAM" id="SSF55874">
    <property type="entry name" value="ATPase domain of HSP90 chaperone/DNA topoisomerase II/histidine kinase"/>
    <property type="match status" value="1"/>
</dbReference>
<comment type="caution">
    <text evidence="11">The sequence shown here is derived from an EMBL/GenBank/DDBJ whole genome shotgun (WGS) entry which is preliminary data.</text>
</comment>
<dbReference type="Gene3D" id="3.30.565.10">
    <property type="entry name" value="Histidine kinase-like ATPase, C-terminal domain"/>
    <property type="match status" value="1"/>
</dbReference>
<dbReference type="PANTHER" id="PTHR41523:SF8">
    <property type="entry name" value="ETHYLENE RESPONSE SENSOR PROTEIN"/>
    <property type="match status" value="1"/>
</dbReference>
<evidence type="ECO:0000256" key="8">
    <source>
        <dbReference type="SAM" id="Coils"/>
    </source>
</evidence>
<evidence type="ECO:0000313" key="11">
    <source>
        <dbReference type="EMBL" id="MXO52134.1"/>
    </source>
</evidence>
<evidence type="ECO:0000256" key="3">
    <source>
        <dbReference type="ARBA" id="ARBA00022553"/>
    </source>
</evidence>